<evidence type="ECO:0000256" key="1">
    <source>
        <dbReference type="SAM" id="MobiDB-lite"/>
    </source>
</evidence>
<feature type="region of interest" description="Disordered" evidence="1">
    <location>
        <begin position="198"/>
        <end position="229"/>
    </location>
</feature>
<feature type="compositionally biased region" description="Basic and acidic residues" evidence="1">
    <location>
        <begin position="198"/>
        <end position="210"/>
    </location>
</feature>
<gene>
    <name evidence="2" type="ORF">BINO364_LOCUS16528</name>
</gene>
<evidence type="ECO:0000313" key="3">
    <source>
        <dbReference type="Proteomes" id="UP000838878"/>
    </source>
</evidence>
<feature type="region of interest" description="Disordered" evidence="1">
    <location>
        <begin position="1"/>
        <end position="23"/>
    </location>
</feature>
<feature type="non-terminal residue" evidence="2">
    <location>
        <position position="380"/>
    </location>
</feature>
<keyword evidence="3" id="KW-1185">Reference proteome</keyword>
<accession>A0A8J9V3X1</accession>
<feature type="region of interest" description="Disordered" evidence="1">
    <location>
        <begin position="296"/>
        <end position="327"/>
    </location>
</feature>
<dbReference type="OrthoDB" id="7413538at2759"/>
<reference evidence="2" key="1">
    <citation type="submission" date="2021-12" db="EMBL/GenBank/DDBJ databases">
        <authorList>
            <person name="Martin H S."/>
        </authorList>
    </citation>
    <scope>NUCLEOTIDE SEQUENCE</scope>
</reference>
<dbReference type="AlphaFoldDB" id="A0A8J9V3X1"/>
<sequence length="380" mass="41745">MEQSLADSALRGSERRPPAEPYAARPRDAYRRCLADWRSEVFAMPIRAAGTNRYPVSSNLITIMVDIHTSCQLPDIVSKDIIECINMGPSIDRVSIEVCAVIKIDNRRVRCPRVWSPRSYAEDALSLRFSAELFAQGACVAVFNRNVPKSVTVIISDDYVMPYGGPMAHVRADPITPTCRRDGATVYLGVLRVRSERVSRRSADGPEPGRGRGLGAPWTPPPTRCERPGREYRVSAAPSSRHHEPVPWIISVPASSSDVAKPCAIVSRFNAESTFSRCCSVTASATLRHCERSGRRAAAGRQGAAVDSDLVARRPSVTAPPPRRGPQCSCRPHVAYGQPPRKSRSCLQFRGLHYCTRVALCARAAREGSLARCIYAVLYT</sequence>
<dbReference type="Proteomes" id="UP000838878">
    <property type="component" value="Chromosome 9"/>
</dbReference>
<organism evidence="2 3">
    <name type="scientific">Brenthis ino</name>
    <name type="common">lesser marbled fritillary</name>
    <dbReference type="NCBI Taxonomy" id="405034"/>
    <lineage>
        <taxon>Eukaryota</taxon>
        <taxon>Metazoa</taxon>
        <taxon>Ecdysozoa</taxon>
        <taxon>Arthropoda</taxon>
        <taxon>Hexapoda</taxon>
        <taxon>Insecta</taxon>
        <taxon>Pterygota</taxon>
        <taxon>Neoptera</taxon>
        <taxon>Endopterygota</taxon>
        <taxon>Lepidoptera</taxon>
        <taxon>Glossata</taxon>
        <taxon>Ditrysia</taxon>
        <taxon>Papilionoidea</taxon>
        <taxon>Nymphalidae</taxon>
        <taxon>Heliconiinae</taxon>
        <taxon>Argynnini</taxon>
        <taxon>Brenthis</taxon>
    </lineage>
</organism>
<dbReference type="EMBL" id="OV170229">
    <property type="protein sequence ID" value="CAH0731736.1"/>
    <property type="molecule type" value="Genomic_DNA"/>
</dbReference>
<feature type="compositionally biased region" description="Low complexity" evidence="1">
    <location>
        <begin position="296"/>
        <end position="305"/>
    </location>
</feature>
<name>A0A8J9V3X1_9NEOP</name>
<proteinExistence type="predicted"/>
<protein>
    <submittedName>
        <fullName evidence="2">Uncharacterized protein</fullName>
    </submittedName>
</protein>
<evidence type="ECO:0000313" key="2">
    <source>
        <dbReference type="EMBL" id="CAH0731736.1"/>
    </source>
</evidence>